<evidence type="ECO:0000313" key="2">
    <source>
        <dbReference type="Proteomes" id="UP001217089"/>
    </source>
</evidence>
<name>A0ABQ9E732_TEGGR</name>
<evidence type="ECO:0000313" key="1">
    <source>
        <dbReference type="EMBL" id="KAJ8299352.1"/>
    </source>
</evidence>
<protein>
    <submittedName>
        <fullName evidence="1">Uncharacterized protein</fullName>
    </submittedName>
</protein>
<dbReference type="InterPro" id="IPR036056">
    <property type="entry name" value="Fibrinogen-like_C"/>
</dbReference>
<comment type="caution">
    <text evidence="1">The sequence shown here is derived from an EMBL/GenBank/DDBJ whole genome shotgun (WGS) entry which is preliminary data.</text>
</comment>
<dbReference type="Gene3D" id="2.60.120.1000">
    <property type="match status" value="1"/>
</dbReference>
<dbReference type="SUPFAM" id="SSF56496">
    <property type="entry name" value="Fibrinogen C-terminal domain-like"/>
    <property type="match status" value="2"/>
</dbReference>
<organism evidence="1 2">
    <name type="scientific">Tegillarca granosa</name>
    <name type="common">Malaysian cockle</name>
    <name type="synonym">Anadara granosa</name>
    <dbReference type="NCBI Taxonomy" id="220873"/>
    <lineage>
        <taxon>Eukaryota</taxon>
        <taxon>Metazoa</taxon>
        <taxon>Spiralia</taxon>
        <taxon>Lophotrochozoa</taxon>
        <taxon>Mollusca</taxon>
        <taxon>Bivalvia</taxon>
        <taxon>Autobranchia</taxon>
        <taxon>Pteriomorphia</taxon>
        <taxon>Arcoida</taxon>
        <taxon>Arcoidea</taxon>
        <taxon>Arcidae</taxon>
        <taxon>Tegillarca</taxon>
    </lineage>
</organism>
<sequence>MYAVVGHVHKFSQYNFPDKARIILIIQTSSIWNHIYVHYISKGKEQTLVGMSIYKNVFVTNSNNTLFHGRRMKHAYNAHEIVEDFHINMLAQLALVVCIFVAESTAQRSCRDIYIGNLASASGTYSIFNRQQQPYTVYCDFHKEYGYTFISNITTVPINIEDLAESNEHVIVRILLSNGQQKEVKFEQITRYQSYRNLTFFYSSHHGFTSPYNVKMAPYIYLGFLPTAIAQNRNTQGYRANGVDYEFHNCDSVPNSYMVFYFNPHNLKPAGYYPHCCDTRLMHQWVDHSVDVPSNNFLPNHFFYFFEFHMGGCGGYAVPAEYHNVEGASIGFRFGKKIERLGILCLLPCCILIFSFQDSCKDIYMENSNNPSGTYTIMNRHNQAYTVYCEFHKGYGYTYISNTSHVPINIDDLHTTTQHVMVRILKTNGQQKETKMEQLTRYQSQRNLTLMYNRYTDFAAPLNIKMSPYIYLGFLPVSMAKNTNTQGYRANGVNHEYQNCDANPNSYLVFYFNPHNIGPSGYYTGCCNTPLMHQWIDHATVLPHNKYLDPHFYFFLEMHMGGCGGYAIPQEYTDVQGAAIGFRFVLRSLIVWVVFITWQSEVFSHNASLKWSILQIIL</sequence>
<proteinExistence type="predicted"/>
<dbReference type="Proteomes" id="UP001217089">
    <property type="component" value="Unassembled WGS sequence"/>
</dbReference>
<reference evidence="1 2" key="1">
    <citation type="submission" date="2022-12" db="EMBL/GenBank/DDBJ databases">
        <title>Chromosome-level genome of Tegillarca granosa.</title>
        <authorList>
            <person name="Kim J."/>
        </authorList>
    </citation>
    <scope>NUCLEOTIDE SEQUENCE [LARGE SCALE GENOMIC DNA]</scope>
    <source>
        <strain evidence="1">Teg-2019</strain>
        <tissue evidence="1">Adductor muscle</tissue>
    </source>
</reference>
<accession>A0ABQ9E732</accession>
<dbReference type="EMBL" id="JARBDR010000921">
    <property type="protein sequence ID" value="KAJ8299352.1"/>
    <property type="molecule type" value="Genomic_DNA"/>
</dbReference>
<feature type="non-terminal residue" evidence="1">
    <location>
        <position position="618"/>
    </location>
</feature>
<gene>
    <name evidence="1" type="ORF">KUTeg_023412</name>
</gene>
<keyword evidence="2" id="KW-1185">Reference proteome</keyword>